<name>A0A345XYS6_9ACTN</name>
<dbReference type="KEGG" id="sarm:DVA86_33805"/>
<evidence type="ECO:0000313" key="3">
    <source>
        <dbReference type="Proteomes" id="UP000254425"/>
    </source>
</evidence>
<proteinExistence type="predicted"/>
<evidence type="ECO:0008006" key="4">
    <source>
        <dbReference type="Google" id="ProtNLM"/>
    </source>
</evidence>
<accession>A0A345XYS6</accession>
<dbReference type="Proteomes" id="UP000254425">
    <property type="component" value="Chromosome"/>
</dbReference>
<gene>
    <name evidence="2" type="ORF">DVA86_33805</name>
</gene>
<feature type="region of interest" description="Disordered" evidence="1">
    <location>
        <begin position="41"/>
        <end position="63"/>
    </location>
</feature>
<keyword evidence="3" id="KW-1185">Reference proteome</keyword>
<organism evidence="2 3">
    <name type="scientific">Streptomyces armeniacus</name>
    <dbReference type="NCBI Taxonomy" id="83291"/>
    <lineage>
        <taxon>Bacteria</taxon>
        <taxon>Bacillati</taxon>
        <taxon>Actinomycetota</taxon>
        <taxon>Actinomycetes</taxon>
        <taxon>Kitasatosporales</taxon>
        <taxon>Streptomycetaceae</taxon>
        <taxon>Streptomyces</taxon>
    </lineage>
</organism>
<reference evidence="2 3" key="1">
    <citation type="submission" date="2018-07" db="EMBL/GenBank/DDBJ databases">
        <title>Draft genome of the type strain Streptomyces armeniacus ATCC 15676.</title>
        <authorList>
            <person name="Labana P."/>
            <person name="Gosse J.T."/>
            <person name="Boddy C.N."/>
        </authorList>
    </citation>
    <scope>NUCLEOTIDE SEQUENCE [LARGE SCALE GENOMIC DNA]</scope>
    <source>
        <strain evidence="2 3">ATCC 15676</strain>
    </source>
</reference>
<dbReference type="EMBL" id="CP031320">
    <property type="protein sequence ID" value="AXK36792.1"/>
    <property type="molecule type" value="Genomic_DNA"/>
</dbReference>
<protein>
    <recommendedName>
        <fullName evidence="4">MarR family transcriptional regulator</fullName>
    </recommendedName>
</protein>
<dbReference type="AlphaFoldDB" id="A0A345XYS6"/>
<evidence type="ECO:0000256" key="1">
    <source>
        <dbReference type="SAM" id="MobiDB-lite"/>
    </source>
</evidence>
<sequence>MVVAHLQANPDTAYTATGISRIIDRSSGAIANALVKLTAQGTTRQVSDAPRRYQYTARGPQEN</sequence>
<evidence type="ECO:0000313" key="2">
    <source>
        <dbReference type="EMBL" id="AXK36792.1"/>
    </source>
</evidence>